<dbReference type="RefSeq" id="WP_106256196.1">
    <property type="nucleotide sequence ID" value="NZ_CAWNSW010000007.1"/>
</dbReference>
<reference evidence="2" key="1">
    <citation type="submission" date="2018-02" db="EMBL/GenBank/DDBJ databases">
        <authorList>
            <person name="Moore K."/>
            <person name="Momper L."/>
        </authorList>
    </citation>
    <scope>NUCLEOTIDE SEQUENCE [LARGE SCALE GENOMIC DNA]</scope>
    <source>
        <strain evidence="2">ULC18</strain>
    </source>
</reference>
<dbReference type="Proteomes" id="UP000239576">
    <property type="component" value="Unassembled WGS sequence"/>
</dbReference>
<evidence type="ECO:0000313" key="1">
    <source>
        <dbReference type="EMBL" id="PSB29915.1"/>
    </source>
</evidence>
<organism evidence="1 2">
    <name type="scientific">Stenomitos frigidus ULC18</name>
    <dbReference type="NCBI Taxonomy" id="2107698"/>
    <lineage>
        <taxon>Bacteria</taxon>
        <taxon>Bacillati</taxon>
        <taxon>Cyanobacteriota</taxon>
        <taxon>Cyanophyceae</taxon>
        <taxon>Leptolyngbyales</taxon>
        <taxon>Leptolyngbyaceae</taxon>
        <taxon>Stenomitos</taxon>
    </lineage>
</organism>
<gene>
    <name evidence="1" type="ORF">C7B82_10200</name>
</gene>
<protein>
    <submittedName>
        <fullName evidence="1">Uncharacterized protein</fullName>
    </submittedName>
</protein>
<name>A0A2T1EB46_9CYAN</name>
<sequence length="125" mass="13337">MKDQPRLSQGTFASQYKERRGAAAIALRLPVSLDAQVRAAAGWQSKEDNEALRVWVEQACRSAVSGQRSAVSQAAIRASSGKANDVATVRAAANRVAMTIQPRNRALVMRAFDALLGELVAGEDG</sequence>
<accession>A0A2T1EB46</accession>
<dbReference type="OrthoDB" id="9957431at2"/>
<dbReference type="AlphaFoldDB" id="A0A2T1EB46"/>
<proteinExistence type="predicted"/>
<keyword evidence="2" id="KW-1185">Reference proteome</keyword>
<dbReference type="EMBL" id="PVWK01000057">
    <property type="protein sequence ID" value="PSB29915.1"/>
    <property type="molecule type" value="Genomic_DNA"/>
</dbReference>
<reference evidence="1 2" key="2">
    <citation type="submission" date="2018-03" db="EMBL/GenBank/DDBJ databases">
        <title>The ancient ancestry and fast evolution of plastids.</title>
        <authorList>
            <person name="Moore K.R."/>
            <person name="Magnabosco C."/>
            <person name="Momper L."/>
            <person name="Gold D.A."/>
            <person name="Bosak T."/>
            <person name="Fournier G.P."/>
        </authorList>
    </citation>
    <scope>NUCLEOTIDE SEQUENCE [LARGE SCALE GENOMIC DNA]</scope>
    <source>
        <strain evidence="1 2">ULC18</strain>
    </source>
</reference>
<comment type="caution">
    <text evidence="1">The sequence shown here is derived from an EMBL/GenBank/DDBJ whole genome shotgun (WGS) entry which is preliminary data.</text>
</comment>
<evidence type="ECO:0000313" key="2">
    <source>
        <dbReference type="Proteomes" id="UP000239576"/>
    </source>
</evidence>